<evidence type="ECO:0000259" key="7">
    <source>
        <dbReference type="PROSITE" id="PS51324"/>
    </source>
</evidence>
<evidence type="ECO:0000256" key="5">
    <source>
        <dbReference type="ARBA" id="ARBA00023157"/>
    </source>
</evidence>
<dbReference type="EMBL" id="ML996570">
    <property type="protein sequence ID" value="KAF2759314.1"/>
    <property type="molecule type" value="Genomic_DNA"/>
</dbReference>
<gene>
    <name evidence="8" type="ORF">EJ05DRAFT_485348</name>
</gene>
<keyword evidence="6" id="KW-1133">Transmembrane helix</keyword>
<dbReference type="GeneID" id="54486494"/>
<feature type="domain" description="ERV/ALR sulfhydryl oxidase" evidence="7">
    <location>
        <begin position="68"/>
        <end position="168"/>
    </location>
</feature>
<dbReference type="Gene3D" id="1.20.120.310">
    <property type="entry name" value="ERV/ALR sulfhydryl oxidase domain"/>
    <property type="match status" value="1"/>
</dbReference>
<evidence type="ECO:0000256" key="2">
    <source>
        <dbReference type="ARBA" id="ARBA00022630"/>
    </source>
</evidence>
<dbReference type="PANTHER" id="PTHR12645:SF1">
    <property type="entry name" value="FAD-LINKED SULFHYDRYL OXIDASE ERV2"/>
    <property type="match status" value="1"/>
</dbReference>
<keyword evidence="6" id="KW-0472">Membrane</keyword>
<feature type="transmembrane region" description="Helical" evidence="6">
    <location>
        <begin position="12"/>
        <end position="28"/>
    </location>
</feature>
<organism evidence="8 9">
    <name type="scientific">Pseudovirgaria hyperparasitica</name>
    <dbReference type="NCBI Taxonomy" id="470096"/>
    <lineage>
        <taxon>Eukaryota</taxon>
        <taxon>Fungi</taxon>
        <taxon>Dikarya</taxon>
        <taxon>Ascomycota</taxon>
        <taxon>Pezizomycotina</taxon>
        <taxon>Dothideomycetes</taxon>
        <taxon>Dothideomycetes incertae sedis</taxon>
        <taxon>Acrospermales</taxon>
        <taxon>Acrospermaceae</taxon>
        <taxon>Pseudovirgaria</taxon>
    </lineage>
</organism>
<keyword evidence="3 6" id="KW-0274">FAD</keyword>
<evidence type="ECO:0000256" key="3">
    <source>
        <dbReference type="ARBA" id="ARBA00022827"/>
    </source>
</evidence>
<dbReference type="RefSeq" id="XP_033601765.1">
    <property type="nucleotide sequence ID" value="XM_033745440.1"/>
</dbReference>
<keyword evidence="4 6" id="KW-0560">Oxidoreductase</keyword>
<dbReference type="GO" id="GO:0005739">
    <property type="term" value="C:mitochondrion"/>
    <property type="evidence" value="ECO:0007669"/>
    <property type="project" value="TreeGrafter"/>
</dbReference>
<dbReference type="FunFam" id="1.20.120.310:FF:000002">
    <property type="entry name" value="Sulfhydryl oxidase"/>
    <property type="match status" value="1"/>
</dbReference>
<dbReference type="PANTHER" id="PTHR12645">
    <property type="entry name" value="ALR/ERV"/>
    <property type="match status" value="1"/>
</dbReference>
<dbReference type="InterPro" id="IPR039799">
    <property type="entry name" value="ALR/ERV"/>
</dbReference>
<dbReference type="Pfam" id="PF04777">
    <property type="entry name" value="Evr1_Alr"/>
    <property type="match status" value="1"/>
</dbReference>
<dbReference type="PROSITE" id="PS51324">
    <property type="entry name" value="ERV_ALR"/>
    <property type="match status" value="1"/>
</dbReference>
<comment type="cofactor">
    <cofactor evidence="1 6">
        <name>FAD</name>
        <dbReference type="ChEBI" id="CHEBI:57692"/>
    </cofactor>
</comment>
<evidence type="ECO:0000313" key="8">
    <source>
        <dbReference type="EMBL" id="KAF2759314.1"/>
    </source>
</evidence>
<reference evidence="8" key="1">
    <citation type="journal article" date="2020" name="Stud. Mycol.">
        <title>101 Dothideomycetes genomes: a test case for predicting lifestyles and emergence of pathogens.</title>
        <authorList>
            <person name="Haridas S."/>
            <person name="Albert R."/>
            <person name="Binder M."/>
            <person name="Bloem J."/>
            <person name="Labutti K."/>
            <person name="Salamov A."/>
            <person name="Andreopoulos B."/>
            <person name="Baker S."/>
            <person name="Barry K."/>
            <person name="Bills G."/>
            <person name="Bluhm B."/>
            <person name="Cannon C."/>
            <person name="Castanera R."/>
            <person name="Culley D."/>
            <person name="Daum C."/>
            <person name="Ezra D."/>
            <person name="Gonzalez J."/>
            <person name="Henrissat B."/>
            <person name="Kuo A."/>
            <person name="Liang C."/>
            <person name="Lipzen A."/>
            <person name="Lutzoni F."/>
            <person name="Magnuson J."/>
            <person name="Mondo S."/>
            <person name="Nolan M."/>
            <person name="Ohm R."/>
            <person name="Pangilinan J."/>
            <person name="Park H.-J."/>
            <person name="Ramirez L."/>
            <person name="Alfaro M."/>
            <person name="Sun H."/>
            <person name="Tritt A."/>
            <person name="Yoshinaga Y."/>
            <person name="Zwiers L.-H."/>
            <person name="Turgeon B."/>
            <person name="Goodwin S."/>
            <person name="Spatafora J."/>
            <person name="Crous P."/>
            <person name="Grigoriev I."/>
        </authorList>
    </citation>
    <scope>NUCLEOTIDE SEQUENCE</scope>
    <source>
        <strain evidence="8">CBS 121739</strain>
    </source>
</reference>
<keyword evidence="5" id="KW-1015">Disulfide bond</keyword>
<evidence type="ECO:0000256" key="4">
    <source>
        <dbReference type="ARBA" id="ARBA00023002"/>
    </source>
</evidence>
<dbReference type="InterPro" id="IPR017905">
    <property type="entry name" value="ERV/ALR_sulphydryl_oxidase"/>
</dbReference>
<sequence>MDVKSPSRRFKVLIILAATVLSILYLAYPRAQIDPVNTSKNQPLKTAEGKGKAEEVRFENAIAPKLGNETVKAELGRAAWRVLHTTFARFPDEPTADESQALKDYIHLFQRLYPCGECAQHFHELLKKFPPQVSSRTSAATWGCHVHNEVNRKLGKDIFDCANIGDFYDCGCADDEAGDKTSKDP</sequence>
<dbReference type="EC" id="1.8.3.2" evidence="6"/>
<dbReference type="SUPFAM" id="SSF69000">
    <property type="entry name" value="FAD-dependent thiol oxidase"/>
    <property type="match status" value="1"/>
</dbReference>
<comment type="catalytic activity">
    <reaction evidence="6">
        <text>2 R'C(R)SH + O2 = R'C(R)S-S(R)CR' + H2O2</text>
        <dbReference type="Rhea" id="RHEA:17357"/>
        <dbReference type="ChEBI" id="CHEBI:15379"/>
        <dbReference type="ChEBI" id="CHEBI:16240"/>
        <dbReference type="ChEBI" id="CHEBI:16520"/>
        <dbReference type="ChEBI" id="CHEBI:17412"/>
        <dbReference type="EC" id="1.8.3.2"/>
    </reaction>
</comment>
<dbReference type="GO" id="GO:0050660">
    <property type="term" value="F:flavin adenine dinucleotide binding"/>
    <property type="evidence" value="ECO:0007669"/>
    <property type="project" value="TreeGrafter"/>
</dbReference>
<dbReference type="GO" id="GO:0016971">
    <property type="term" value="F:flavin-dependent sulfhydryl oxidase activity"/>
    <property type="evidence" value="ECO:0007669"/>
    <property type="project" value="InterPro"/>
</dbReference>
<dbReference type="Proteomes" id="UP000799437">
    <property type="component" value="Unassembled WGS sequence"/>
</dbReference>
<keyword evidence="9" id="KW-1185">Reference proteome</keyword>
<evidence type="ECO:0000313" key="9">
    <source>
        <dbReference type="Proteomes" id="UP000799437"/>
    </source>
</evidence>
<dbReference type="AlphaFoldDB" id="A0A6A6WB92"/>
<keyword evidence="2 6" id="KW-0285">Flavoprotein</keyword>
<evidence type="ECO:0000256" key="6">
    <source>
        <dbReference type="RuleBase" id="RU371123"/>
    </source>
</evidence>
<protein>
    <recommendedName>
        <fullName evidence="6">Sulfhydryl oxidase</fullName>
        <ecNumber evidence="6">1.8.3.2</ecNumber>
    </recommendedName>
</protein>
<name>A0A6A6WB92_9PEZI</name>
<dbReference type="InterPro" id="IPR036774">
    <property type="entry name" value="ERV/ALR_sulphydryl_oxid_sf"/>
</dbReference>
<dbReference type="OrthoDB" id="59470at2759"/>
<accession>A0A6A6WB92</accession>
<proteinExistence type="predicted"/>
<evidence type="ECO:0000256" key="1">
    <source>
        <dbReference type="ARBA" id="ARBA00001974"/>
    </source>
</evidence>
<keyword evidence="6" id="KW-0812">Transmembrane</keyword>